<sequence>MNLKKDLKSQKEDDFITNINLFKETILIRPPIWKVGVRSYKRKKNEFEKRSYFRLIVSNSKSCNSCLYIESILVDKLFKTSTNNMTFELKIQHEFFLRENLATK</sequence>
<evidence type="ECO:0000313" key="1">
    <source>
        <dbReference type="EMBL" id="RNA29852.1"/>
    </source>
</evidence>
<dbReference type="Proteomes" id="UP000276133">
    <property type="component" value="Unassembled WGS sequence"/>
</dbReference>
<gene>
    <name evidence="1" type="ORF">BpHYR1_051414</name>
</gene>
<comment type="caution">
    <text evidence="1">The sequence shown here is derived from an EMBL/GenBank/DDBJ whole genome shotgun (WGS) entry which is preliminary data.</text>
</comment>
<accession>A0A3M7S260</accession>
<organism evidence="1 2">
    <name type="scientific">Brachionus plicatilis</name>
    <name type="common">Marine rotifer</name>
    <name type="synonym">Brachionus muelleri</name>
    <dbReference type="NCBI Taxonomy" id="10195"/>
    <lineage>
        <taxon>Eukaryota</taxon>
        <taxon>Metazoa</taxon>
        <taxon>Spiralia</taxon>
        <taxon>Gnathifera</taxon>
        <taxon>Rotifera</taxon>
        <taxon>Eurotatoria</taxon>
        <taxon>Monogononta</taxon>
        <taxon>Pseudotrocha</taxon>
        <taxon>Ploima</taxon>
        <taxon>Brachionidae</taxon>
        <taxon>Brachionus</taxon>
    </lineage>
</organism>
<dbReference type="EMBL" id="REGN01002158">
    <property type="protein sequence ID" value="RNA29852.1"/>
    <property type="molecule type" value="Genomic_DNA"/>
</dbReference>
<reference evidence="1 2" key="1">
    <citation type="journal article" date="2018" name="Sci. Rep.">
        <title>Genomic signatures of local adaptation to the degree of environmental predictability in rotifers.</title>
        <authorList>
            <person name="Franch-Gras L."/>
            <person name="Hahn C."/>
            <person name="Garcia-Roger E.M."/>
            <person name="Carmona M.J."/>
            <person name="Serra M."/>
            <person name="Gomez A."/>
        </authorList>
    </citation>
    <scope>NUCLEOTIDE SEQUENCE [LARGE SCALE GENOMIC DNA]</scope>
    <source>
        <strain evidence="1">HYR1</strain>
    </source>
</reference>
<name>A0A3M7S260_BRAPC</name>
<keyword evidence="2" id="KW-1185">Reference proteome</keyword>
<proteinExistence type="predicted"/>
<dbReference type="AlphaFoldDB" id="A0A3M7S260"/>
<evidence type="ECO:0000313" key="2">
    <source>
        <dbReference type="Proteomes" id="UP000276133"/>
    </source>
</evidence>
<protein>
    <submittedName>
        <fullName evidence="1">Uncharacterized protein</fullName>
    </submittedName>
</protein>